<dbReference type="InterPro" id="IPR051916">
    <property type="entry name" value="GPI-anchor_lipid_remodeler"/>
</dbReference>
<evidence type="ECO:0000313" key="2">
    <source>
        <dbReference type="EMBL" id="KAA6182694.1"/>
    </source>
</evidence>
<dbReference type="Pfam" id="PF03372">
    <property type="entry name" value="Exo_endo_phos"/>
    <property type="match status" value="1"/>
</dbReference>
<dbReference type="InterPro" id="IPR036691">
    <property type="entry name" value="Endo/exonu/phosph_ase_sf"/>
</dbReference>
<gene>
    <name evidence="2" type="ORF">F2Q65_17495</name>
</gene>
<reference evidence="2 3" key="1">
    <citation type="submission" date="2019-09" db="EMBL/GenBank/DDBJ databases">
        <title>Whole-genome sequence of the purple sulfur bacterium Thiohalocapsa marina DSM 19078.</title>
        <authorList>
            <person name="Kyndt J.A."/>
            <person name="Meyer T.E."/>
        </authorList>
    </citation>
    <scope>NUCLEOTIDE SEQUENCE [LARGE SCALE GENOMIC DNA]</scope>
    <source>
        <strain evidence="2 3">DSM 19078</strain>
    </source>
</reference>
<dbReference type="RefSeq" id="WP_150094695.1">
    <property type="nucleotide sequence ID" value="NZ_JBFUOH010000078.1"/>
</dbReference>
<keyword evidence="2" id="KW-0540">Nuclease</keyword>
<keyword evidence="2" id="KW-0378">Hydrolase</keyword>
<feature type="domain" description="Endonuclease/exonuclease/phosphatase" evidence="1">
    <location>
        <begin position="24"/>
        <end position="252"/>
    </location>
</feature>
<dbReference type="SUPFAM" id="SSF56219">
    <property type="entry name" value="DNase I-like"/>
    <property type="match status" value="1"/>
</dbReference>
<name>A0A5M8FE67_9GAMM</name>
<dbReference type="GO" id="GO:0006506">
    <property type="term" value="P:GPI anchor biosynthetic process"/>
    <property type="evidence" value="ECO:0007669"/>
    <property type="project" value="TreeGrafter"/>
</dbReference>
<dbReference type="PANTHER" id="PTHR14859">
    <property type="entry name" value="CALCOFLUOR WHITE HYPERSENSITIVE PROTEIN PRECURSOR"/>
    <property type="match status" value="1"/>
</dbReference>
<accession>A0A5M8FE67</accession>
<evidence type="ECO:0000259" key="1">
    <source>
        <dbReference type="Pfam" id="PF03372"/>
    </source>
</evidence>
<protein>
    <submittedName>
        <fullName evidence="2">Endonuclease</fullName>
    </submittedName>
</protein>
<dbReference type="OrthoDB" id="5293344at2"/>
<dbReference type="GO" id="GO:0016020">
    <property type="term" value="C:membrane"/>
    <property type="evidence" value="ECO:0007669"/>
    <property type="project" value="GOC"/>
</dbReference>
<proteinExistence type="predicted"/>
<keyword evidence="3" id="KW-1185">Reference proteome</keyword>
<organism evidence="2 3">
    <name type="scientific">Thiohalocapsa marina</name>
    <dbReference type="NCBI Taxonomy" id="424902"/>
    <lineage>
        <taxon>Bacteria</taxon>
        <taxon>Pseudomonadati</taxon>
        <taxon>Pseudomonadota</taxon>
        <taxon>Gammaproteobacteria</taxon>
        <taxon>Chromatiales</taxon>
        <taxon>Chromatiaceae</taxon>
        <taxon>Thiohalocapsa</taxon>
    </lineage>
</organism>
<dbReference type="AlphaFoldDB" id="A0A5M8FE67"/>
<evidence type="ECO:0000313" key="3">
    <source>
        <dbReference type="Proteomes" id="UP000322981"/>
    </source>
</evidence>
<dbReference type="PANTHER" id="PTHR14859:SF15">
    <property type="entry name" value="ENDONUCLEASE_EXONUCLEASE_PHOSPHATASE DOMAIN-CONTAINING PROTEIN"/>
    <property type="match status" value="1"/>
</dbReference>
<sequence>MDSDTPKTTPRPATPAAGESLRLLSFNIQAGIQSKRYRDYVSNSWKHVLPHLERQRNLANIGALLSGYDIVGLQEVDSGSLRSAFLHQTEYLAQLGGYPYWHSQINRELGMLARHSNGVLSRHKPASVTEHKLPGMPGRGAMLLEFPTSAGEPMAICVVHLALGWRARRRQLDYLTELMGRYRFAAMMGDFNCSSRSATLREVVARAGLQGLDRELKTFPSWQPRRNLDHILVTSALRITDTRVVDYPLSDHLPISMEIQLPAGVTVA</sequence>
<keyword evidence="2" id="KW-0255">Endonuclease</keyword>
<dbReference type="InterPro" id="IPR005135">
    <property type="entry name" value="Endo/exonuclease/phosphatase"/>
</dbReference>
<comment type="caution">
    <text evidence="2">The sequence shown here is derived from an EMBL/GenBank/DDBJ whole genome shotgun (WGS) entry which is preliminary data.</text>
</comment>
<dbReference type="GO" id="GO:0004519">
    <property type="term" value="F:endonuclease activity"/>
    <property type="evidence" value="ECO:0007669"/>
    <property type="project" value="UniProtKB-KW"/>
</dbReference>
<dbReference type="Proteomes" id="UP000322981">
    <property type="component" value="Unassembled WGS sequence"/>
</dbReference>
<dbReference type="Gene3D" id="3.60.10.10">
    <property type="entry name" value="Endonuclease/exonuclease/phosphatase"/>
    <property type="match status" value="1"/>
</dbReference>
<dbReference type="EMBL" id="VWXX01000042">
    <property type="protein sequence ID" value="KAA6182694.1"/>
    <property type="molecule type" value="Genomic_DNA"/>
</dbReference>